<evidence type="ECO:0000256" key="3">
    <source>
        <dbReference type="ARBA" id="ARBA00022679"/>
    </source>
</evidence>
<evidence type="ECO:0000259" key="7">
    <source>
        <dbReference type="Pfam" id="PF23186"/>
    </source>
</evidence>
<dbReference type="SUPFAM" id="SSF53335">
    <property type="entry name" value="S-adenosyl-L-methionine-dependent methyltransferases"/>
    <property type="match status" value="1"/>
</dbReference>
<keyword evidence="4" id="KW-0949">S-adenosyl-L-methionine</keyword>
<keyword evidence="9" id="KW-1185">Reference proteome</keyword>
<dbReference type="InterPro" id="IPR052190">
    <property type="entry name" value="Euk-Arch_PrmC-MTase"/>
</dbReference>
<dbReference type="GO" id="GO:0003676">
    <property type="term" value="F:nucleic acid binding"/>
    <property type="evidence" value="ECO:0007669"/>
    <property type="project" value="InterPro"/>
</dbReference>
<feature type="compositionally biased region" description="Basic and acidic residues" evidence="5">
    <location>
        <begin position="13"/>
        <end position="27"/>
    </location>
</feature>
<accession>A0A2V1HXR3</accession>
<evidence type="ECO:0000313" key="8">
    <source>
        <dbReference type="EMBL" id="PVZ96159.1"/>
    </source>
</evidence>
<dbReference type="PANTHER" id="PTHR45875">
    <property type="entry name" value="METHYLTRANSFERASE N6AMT1"/>
    <property type="match status" value="1"/>
</dbReference>
<gene>
    <name evidence="8" type="ORF">DDQ50_06940</name>
</gene>
<dbReference type="InterPro" id="IPR029063">
    <property type="entry name" value="SAM-dependent_MTases_sf"/>
</dbReference>
<dbReference type="GO" id="GO:0008276">
    <property type="term" value="F:protein methyltransferase activity"/>
    <property type="evidence" value="ECO:0007669"/>
    <property type="project" value="TreeGrafter"/>
</dbReference>
<feature type="region of interest" description="Disordered" evidence="5">
    <location>
        <begin position="1"/>
        <end position="30"/>
    </location>
</feature>
<evidence type="ECO:0000256" key="2">
    <source>
        <dbReference type="ARBA" id="ARBA00022603"/>
    </source>
</evidence>
<feature type="domain" description="DUF7059" evidence="7">
    <location>
        <begin position="44"/>
        <end position="128"/>
    </location>
</feature>
<evidence type="ECO:0000313" key="9">
    <source>
        <dbReference type="Proteomes" id="UP000244893"/>
    </source>
</evidence>
<reference evidence="8 9" key="1">
    <citation type="submission" date="2018-05" db="EMBL/GenBank/DDBJ databases">
        <title>Amnibacterium sp. M8JJ-5, whole genome shotgun sequence.</title>
        <authorList>
            <person name="Tuo L."/>
        </authorList>
    </citation>
    <scope>NUCLEOTIDE SEQUENCE [LARGE SCALE GENOMIC DNA]</scope>
    <source>
        <strain evidence="8 9">M8JJ-5</strain>
    </source>
</reference>
<dbReference type="CDD" id="cd02440">
    <property type="entry name" value="AdoMet_MTases"/>
    <property type="match status" value="1"/>
</dbReference>
<dbReference type="Gene3D" id="3.40.50.150">
    <property type="entry name" value="Vaccinia Virus protein VP39"/>
    <property type="match status" value="1"/>
</dbReference>
<evidence type="ECO:0000256" key="4">
    <source>
        <dbReference type="ARBA" id="ARBA00022691"/>
    </source>
</evidence>
<comment type="similarity">
    <text evidence="1">Belongs to the eukaryotic/archaeal PrmC-related family.</text>
</comment>
<dbReference type="Pfam" id="PF23186">
    <property type="entry name" value="DUF7059"/>
    <property type="match status" value="1"/>
</dbReference>
<dbReference type="Proteomes" id="UP000244893">
    <property type="component" value="Unassembled WGS sequence"/>
</dbReference>
<organism evidence="8 9">
    <name type="scientific">Amnibacterium flavum</name>
    <dbReference type="NCBI Taxonomy" id="2173173"/>
    <lineage>
        <taxon>Bacteria</taxon>
        <taxon>Bacillati</taxon>
        <taxon>Actinomycetota</taxon>
        <taxon>Actinomycetes</taxon>
        <taxon>Micrococcales</taxon>
        <taxon>Microbacteriaceae</taxon>
        <taxon>Amnibacterium</taxon>
    </lineage>
</organism>
<dbReference type="GO" id="GO:0035657">
    <property type="term" value="C:eRF1 methyltransferase complex"/>
    <property type="evidence" value="ECO:0007669"/>
    <property type="project" value="TreeGrafter"/>
</dbReference>
<dbReference type="PROSITE" id="PS00092">
    <property type="entry name" value="N6_MTASE"/>
    <property type="match status" value="1"/>
</dbReference>
<protein>
    <submittedName>
        <fullName evidence="8">SAM-dependent methyltransferase</fullName>
    </submittedName>
</protein>
<dbReference type="GO" id="GO:0032259">
    <property type="term" value="P:methylation"/>
    <property type="evidence" value="ECO:0007669"/>
    <property type="project" value="UniProtKB-KW"/>
</dbReference>
<dbReference type="InterPro" id="IPR007848">
    <property type="entry name" value="Small_mtfrase_dom"/>
</dbReference>
<dbReference type="InterPro" id="IPR055487">
    <property type="entry name" value="DUF7059"/>
</dbReference>
<evidence type="ECO:0000256" key="1">
    <source>
        <dbReference type="ARBA" id="ARBA00006149"/>
    </source>
</evidence>
<sequence>MPSLLSTDAAAGRCEDGGSRRVPRQEGDPVTEQITALRRDLETAGYTVDALRELWGDSADAALHRGRRLPALRRLEASAPSPLATLARLFVLGYPSTKEDLDRALPSLGALGAEQLGLVGIEGDAVAPALDLRPYSFVDAFGAGHWWIASDLGEIATDGPLRLDHVLGVGGASLTLARLQLPTRARRVLDLGTGSGIQALHASRGADEVVATDISARALELTRFNAALNETLVVTRLGSLFDPVRGERYDRVVSNPPFVITPRGADVPDYEYRDGGLVGDGIVEAVVRGVSDVLVEGGIAQLLGNWEYRADEDGLDRVRGWAEASGLDAWVIERERQDPSLYAETWIRDGGTLPGTPAFDALHEAWLADFDARGVTAVGFGYLLLRRPVGGVVTLRRFERVADALGDEPGGLGRHLQAALDGHDWQVERDDVALLSARLVVAPDVTEQRHHWPGDADPAAMDLRQGGGFMRTVLLDTALAAFVGACDGELAVGQIIAAIASLLEADESELRAELLPRIRSLLDDAMLLPD</sequence>
<dbReference type="GO" id="GO:0008170">
    <property type="term" value="F:N-methyltransferase activity"/>
    <property type="evidence" value="ECO:0007669"/>
    <property type="project" value="UniProtKB-ARBA"/>
</dbReference>
<dbReference type="OrthoDB" id="129465at2"/>
<name>A0A2V1HXR3_9MICO</name>
<dbReference type="Pfam" id="PF05175">
    <property type="entry name" value="MTS"/>
    <property type="match status" value="1"/>
</dbReference>
<keyword evidence="3 8" id="KW-0808">Transferase</keyword>
<dbReference type="GO" id="GO:0008757">
    <property type="term" value="F:S-adenosylmethionine-dependent methyltransferase activity"/>
    <property type="evidence" value="ECO:0007669"/>
    <property type="project" value="TreeGrafter"/>
</dbReference>
<dbReference type="AlphaFoldDB" id="A0A2V1HXR3"/>
<dbReference type="PANTHER" id="PTHR45875:SF1">
    <property type="entry name" value="METHYLTRANSFERASE N6AMT1"/>
    <property type="match status" value="1"/>
</dbReference>
<proteinExistence type="inferred from homology"/>
<feature type="domain" description="Methyltransferase small" evidence="6">
    <location>
        <begin position="172"/>
        <end position="259"/>
    </location>
</feature>
<comment type="caution">
    <text evidence="8">The sequence shown here is derived from an EMBL/GenBank/DDBJ whole genome shotgun (WGS) entry which is preliminary data.</text>
</comment>
<dbReference type="InterPro" id="IPR002052">
    <property type="entry name" value="DNA_methylase_N6_adenine_CS"/>
</dbReference>
<keyword evidence="2 8" id="KW-0489">Methyltransferase</keyword>
<evidence type="ECO:0000259" key="6">
    <source>
        <dbReference type="Pfam" id="PF05175"/>
    </source>
</evidence>
<dbReference type="EMBL" id="QEOP01000001">
    <property type="protein sequence ID" value="PVZ96159.1"/>
    <property type="molecule type" value="Genomic_DNA"/>
</dbReference>
<evidence type="ECO:0000256" key="5">
    <source>
        <dbReference type="SAM" id="MobiDB-lite"/>
    </source>
</evidence>